<dbReference type="Gene3D" id="1.50.10.10">
    <property type="match status" value="1"/>
</dbReference>
<feature type="domain" description="Alpha-L-rhamnosidase six-hairpin glycosidase" evidence="2">
    <location>
        <begin position="293"/>
        <end position="518"/>
    </location>
</feature>
<dbReference type="GO" id="GO:0005975">
    <property type="term" value="P:carbohydrate metabolic process"/>
    <property type="evidence" value="ECO:0007669"/>
    <property type="project" value="InterPro"/>
</dbReference>
<dbReference type="OrthoDB" id="10036721at2759"/>
<dbReference type="eggNOG" id="ENOG502QWE4">
    <property type="taxonomic scope" value="Eukaryota"/>
</dbReference>
<dbReference type="Pfam" id="PF17389">
    <property type="entry name" value="Bac_rhamnosid6H"/>
    <property type="match status" value="1"/>
</dbReference>
<dbReference type="GO" id="GO:0003824">
    <property type="term" value="F:catalytic activity"/>
    <property type="evidence" value="ECO:0007669"/>
    <property type="project" value="UniProtKB-ARBA"/>
</dbReference>
<feature type="chain" id="PRO_5004518529" evidence="1">
    <location>
        <begin position="26"/>
        <end position="761"/>
    </location>
</feature>
<sequence>MDTHRLGVFSIVALALCCAFQGAQAKASRCWNGTLCDSNFTTSAFPGPWEDGIYAPTSRTVSPESVVQLQPEGTDSQAYRLTRTPYDPIREPLVLAANGSMVILDFGLEVGGLVTLQYSVSGGARPRSALGLAFAESSDYIGQWSDLSNGAFKVQDGALYADLGQGGDNDGINKTYIMPGETLRGGLRYLTVFLAAETSEDKHLPVTVTIHSVSLELSIQPTWPNLRAYQGYFHCDNELFNRIWYAGAYTLQTNAVPTSTGRRVPFVSQGGLDPDGWPAPGWANDGYLGVGDSILVDGAKRDRAVWPGDMGIAAPSIFVSTGDAVSIKNALQTMYDYQNSDGSFPEAGPPLLQQGSDTYHMWTMIGTYTYVLYSGDTDFLQRNWDQYLKAMAFITAKQDSSGLLFVTGTRDWARLNTAGNTTEAQVILYRTLQTGAILAGWMPSTPEIDSLAAAWMSAASALRKATIKYCYDGHRGMFRDSAVSSGNPIYPQDANSMAVVFGLVENSLVAANITFNLQTNWVTLGGNTKAGPYPVSPELPGHISLFISSWELQAQFLTDPDRALVLLSSLWGGYLDRPDGTESTLVEGMYLSANSTSPPSFDYRWNRGYGGTKNDTETAARYTSHSHGWSTGPTSALTELFLGLSITGGVKGAWQLHPRFAEHGPTKVRGGFRGPDGNRYEASWERSQATGSLNLKLYTPVKIGGVVVIPPSSKFRQTSTNIIINGRAIILNDHHFLPNNGGIILHLEGGYYSIEVGRVWP</sequence>
<dbReference type="EMBL" id="KE148159">
    <property type="protein sequence ID" value="EPE04798.1"/>
    <property type="molecule type" value="Genomic_DNA"/>
</dbReference>
<accession>S3CES6</accession>
<evidence type="ECO:0000313" key="4">
    <source>
        <dbReference type="Proteomes" id="UP000016923"/>
    </source>
</evidence>
<evidence type="ECO:0000259" key="2">
    <source>
        <dbReference type="Pfam" id="PF17389"/>
    </source>
</evidence>
<dbReference type="AlphaFoldDB" id="S3CES6"/>
<reference evidence="3 4" key="1">
    <citation type="journal article" date="2013" name="BMC Genomics">
        <title>The genome and transcriptome of the pine saprophyte Ophiostoma piceae, and a comparison with the bark beetle-associated pine pathogen Grosmannia clavigera.</title>
        <authorList>
            <person name="Haridas S."/>
            <person name="Wang Y."/>
            <person name="Lim L."/>
            <person name="Massoumi Alamouti S."/>
            <person name="Jackman S."/>
            <person name="Docking R."/>
            <person name="Robertson G."/>
            <person name="Birol I."/>
            <person name="Bohlmann J."/>
            <person name="Breuil C."/>
        </authorList>
    </citation>
    <scope>NUCLEOTIDE SEQUENCE [LARGE SCALE GENOMIC DNA]</scope>
    <source>
        <strain evidence="3 4">UAMH 11346</strain>
    </source>
</reference>
<dbReference type="STRING" id="1262450.S3CES6"/>
<evidence type="ECO:0000313" key="3">
    <source>
        <dbReference type="EMBL" id="EPE04798.1"/>
    </source>
</evidence>
<name>S3CES6_OPHP1</name>
<keyword evidence="4" id="KW-1185">Reference proteome</keyword>
<dbReference type="PANTHER" id="PTHR34987">
    <property type="entry name" value="C, PUTATIVE (AFU_ORTHOLOGUE AFUA_3G02880)-RELATED"/>
    <property type="match status" value="1"/>
</dbReference>
<protein>
    <submittedName>
        <fullName evidence="3">Alpha-l-rhamnosidase</fullName>
    </submittedName>
</protein>
<evidence type="ECO:0000256" key="1">
    <source>
        <dbReference type="SAM" id="SignalP"/>
    </source>
</evidence>
<proteinExistence type="predicted"/>
<dbReference type="InterPro" id="IPR012341">
    <property type="entry name" value="6hp_glycosidase-like_sf"/>
</dbReference>
<dbReference type="PANTHER" id="PTHR34987:SF5">
    <property type="entry name" value="ALPHA-RHAMNOSIDASE"/>
    <property type="match status" value="1"/>
</dbReference>
<dbReference type="InterPro" id="IPR008928">
    <property type="entry name" value="6-hairpin_glycosidase_sf"/>
</dbReference>
<gene>
    <name evidence="3" type="ORF">F503_06347</name>
</gene>
<feature type="signal peptide" evidence="1">
    <location>
        <begin position="1"/>
        <end position="25"/>
    </location>
</feature>
<dbReference type="SUPFAM" id="SSF48208">
    <property type="entry name" value="Six-hairpin glycosidases"/>
    <property type="match status" value="1"/>
</dbReference>
<organism evidence="3 4">
    <name type="scientific">Ophiostoma piceae (strain UAMH 11346)</name>
    <name type="common">Sap stain fungus</name>
    <dbReference type="NCBI Taxonomy" id="1262450"/>
    <lineage>
        <taxon>Eukaryota</taxon>
        <taxon>Fungi</taxon>
        <taxon>Dikarya</taxon>
        <taxon>Ascomycota</taxon>
        <taxon>Pezizomycotina</taxon>
        <taxon>Sordariomycetes</taxon>
        <taxon>Sordariomycetidae</taxon>
        <taxon>Ophiostomatales</taxon>
        <taxon>Ophiostomataceae</taxon>
        <taxon>Ophiostoma</taxon>
    </lineage>
</organism>
<dbReference type="HOGENOM" id="CLU_007933_3_0_1"/>
<dbReference type="VEuPathDB" id="FungiDB:F503_06347"/>
<dbReference type="InterPro" id="IPR035396">
    <property type="entry name" value="Bac_rhamnosid6H"/>
</dbReference>
<keyword evidence="1" id="KW-0732">Signal</keyword>
<dbReference type="Proteomes" id="UP000016923">
    <property type="component" value="Unassembled WGS sequence"/>
</dbReference>
<dbReference type="OMA" id="STMFAAM"/>